<name>A0ABV2GG15_9HYPH</name>
<organism evidence="1 2">
    <name type="scientific">Mesorhizobium robiniae</name>
    <dbReference type="NCBI Taxonomy" id="559315"/>
    <lineage>
        <taxon>Bacteria</taxon>
        <taxon>Pseudomonadati</taxon>
        <taxon>Pseudomonadota</taxon>
        <taxon>Alphaproteobacteria</taxon>
        <taxon>Hyphomicrobiales</taxon>
        <taxon>Phyllobacteriaceae</taxon>
        <taxon>Mesorhizobium</taxon>
    </lineage>
</organism>
<sequence>MPLRLSPTTNAGRLGKRQATEAIALIFSLLCDGSYARNLFMVLICATDPPAEAGFCFRRIGSGRTPSCPFAFVDGHQANA</sequence>
<proteinExistence type="predicted"/>
<accession>A0ABV2GG15</accession>
<reference evidence="1 2" key="1">
    <citation type="submission" date="2024-06" db="EMBL/GenBank/DDBJ databases">
        <title>Genomic Encyclopedia of Type Strains, Phase IV (KMG-IV): sequencing the most valuable type-strain genomes for metagenomic binning, comparative biology and taxonomic classification.</title>
        <authorList>
            <person name="Goeker M."/>
        </authorList>
    </citation>
    <scope>NUCLEOTIDE SEQUENCE [LARGE SCALE GENOMIC DNA]</scope>
    <source>
        <strain evidence="1 2">DSM 100022</strain>
    </source>
</reference>
<dbReference type="RefSeq" id="WP_354487350.1">
    <property type="nucleotide sequence ID" value="NZ_JBEPMC010000001.1"/>
</dbReference>
<gene>
    <name evidence="1" type="ORF">ABID19_000249</name>
</gene>
<dbReference type="EMBL" id="JBEPMC010000001">
    <property type="protein sequence ID" value="MET3577234.1"/>
    <property type="molecule type" value="Genomic_DNA"/>
</dbReference>
<protein>
    <submittedName>
        <fullName evidence="1">Uncharacterized protein</fullName>
    </submittedName>
</protein>
<evidence type="ECO:0000313" key="1">
    <source>
        <dbReference type="EMBL" id="MET3577234.1"/>
    </source>
</evidence>
<evidence type="ECO:0000313" key="2">
    <source>
        <dbReference type="Proteomes" id="UP001549204"/>
    </source>
</evidence>
<comment type="caution">
    <text evidence="1">The sequence shown here is derived from an EMBL/GenBank/DDBJ whole genome shotgun (WGS) entry which is preliminary data.</text>
</comment>
<dbReference type="Proteomes" id="UP001549204">
    <property type="component" value="Unassembled WGS sequence"/>
</dbReference>
<keyword evidence="2" id="KW-1185">Reference proteome</keyword>